<accession>A0ABZ3FN95</accession>
<sequence length="443" mass="47431">MKTSFGAVAASALALALAAAGVQAHAAPAPKPVKSMTVTTDNETPVLYDDEEGGNASGDDPAIWVDPVNSANSLVIVTAKGGGLYVYDLGSKELQHLPATPLPNDGRFNNVDIAYGVKVGGQTLDLAVVSDRYNDSIRFFAIDPAGARAGQPLREVTAADQAYLFVRNAAELEDEHTAYGLAVWQPRNGNEAYAVVTQEGRTNLAVARIVGNADGTVGYEVERTITMPGQFVLPDGTTWIPCEEPGVEPQFEGVTVDNRSGILYAAQEDVGLWRIDLENRNKKPELIDKVTDFGVHDRFDPETEACEPIGEDKGYGGNITADAEGVDLYYGPGTTGYIILSSQGSDEFFVYERQGRNKLVGSFKVDGINGADAIHGSDGLAVTNRPVGQYTEGLLVTHDEPESGPGVDDERDPTNFSYVSWGDIARALDLKINTTAKNDPRFR</sequence>
<gene>
    <name evidence="3" type="ORF">AADG42_09360</name>
</gene>
<dbReference type="SUPFAM" id="SSF50956">
    <property type="entry name" value="Thermostable phytase (3-phytase)"/>
    <property type="match status" value="1"/>
</dbReference>
<keyword evidence="4" id="KW-1185">Reference proteome</keyword>
<feature type="chain" id="PRO_5046960939" evidence="1">
    <location>
        <begin position="27"/>
        <end position="443"/>
    </location>
</feature>
<dbReference type="Gene3D" id="2.120.10.30">
    <property type="entry name" value="TolB, C-terminal domain"/>
    <property type="match status" value="1"/>
</dbReference>
<organism evidence="3 4">
    <name type="scientific">Ammonicoccus fulvus</name>
    <dbReference type="NCBI Taxonomy" id="3138240"/>
    <lineage>
        <taxon>Bacteria</taxon>
        <taxon>Bacillati</taxon>
        <taxon>Actinomycetota</taxon>
        <taxon>Actinomycetes</taxon>
        <taxon>Propionibacteriales</taxon>
        <taxon>Propionibacteriaceae</taxon>
        <taxon>Ammonicoccus</taxon>
    </lineage>
</organism>
<name>A0ABZ3FN95_9ACTN</name>
<dbReference type="Proteomes" id="UP001442841">
    <property type="component" value="Chromosome"/>
</dbReference>
<dbReference type="InterPro" id="IPR011042">
    <property type="entry name" value="6-blade_b-propeller_TolB-like"/>
</dbReference>
<dbReference type="PROSITE" id="PS51662">
    <property type="entry name" value="BP_PHYTASE"/>
    <property type="match status" value="1"/>
</dbReference>
<proteinExistence type="predicted"/>
<reference evidence="3 4" key="1">
    <citation type="submission" date="2024-04" db="EMBL/GenBank/DDBJ databases">
        <title>Isolation of an actinomycete strain from pig manure.</title>
        <authorList>
            <person name="Gong T."/>
            <person name="Yu Z."/>
            <person name="An M."/>
            <person name="Wei C."/>
            <person name="Yang W."/>
            <person name="Liu L."/>
        </authorList>
    </citation>
    <scope>NUCLEOTIDE SEQUENCE [LARGE SCALE GENOMIC DNA]</scope>
    <source>
        <strain evidence="3 4">ZF39</strain>
    </source>
</reference>
<feature type="domain" description="BPP" evidence="2">
    <location>
        <begin position="28"/>
        <end position="428"/>
    </location>
</feature>
<feature type="signal peptide" evidence="1">
    <location>
        <begin position="1"/>
        <end position="26"/>
    </location>
</feature>
<evidence type="ECO:0000313" key="3">
    <source>
        <dbReference type="EMBL" id="XAN07492.1"/>
    </source>
</evidence>
<dbReference type="InterPro" id="IPR003431">
    <property type="entry name" value="B-propeller_Phytase"/>
</dbReference>
<dbReference type="Pfam" id="PF02333">
    <property type="entry name" value="Phytase"/>
    <property type="match status" value="2"/>
</dbReference>
<evidence type="ECO:0000256" key="1">
    <source>
        <dbReference type="SAM" id="SignalP"/>
    </source>
</evidence>
<protein>
    <submittedName>
        <fullName evidence="3">Phytase</fullName>
    </submittedName>
</protein>
<dbReference type="EMBL" id="CP154795">
    <property type="protein sequence ID" value="XAN07492.1"/>
    <property type="molecule type" value="Genomic_DNA"/>
</dbReference>
<evidence type="ECO:0000259" key="2">
    <source>
        <dbReference type="PROSITE" id="PS51662"/>
    </source>
</evidence>
<dbReference type="RefSeq" id="WP_425308953.1">
    <property type="nucleotide sequence ID" value="NZ_CP154795.1"/>
</dbReference>
<evidence type="ECO:0000313" key="4">
    <source>
        <dbReference type="Proteomes" id="UP001442841"/>
    </source>
</evidence>
<keyword evidence="1" id="KW-0732">Signal</keyword>